<organism evidence="1 2">
    <name type="scientific">Donghicola tyrosinivorans</name>
    <dbReference type="NCBI Taxonomy" id="1652492"/>
    <lineage>
        <taxon>Bacteria</taxon>
        <taxon>Pseudomonadati</taxon>
        <taxon>Pseudomonadota</taxon>
        <taxon>Alphaproteobacteria</taxon>
        <taxon>Rhodobacterales</taxon>
        <taxon>Roseobacteraceae</taxon>
        <taxon>Donghicola</taxon>
    </lineage>
</organism>
<gene>
    <name evidence="1" type="ORF">CLV74_106149</name>
</gene>
<evidence type="ECO:0000313" key="2">
    <source>
        <dbReference type="Proteomes" id="UP000238392"/>
    </source>
</evidence>
<dbReference type="RefSeq" id="WP_106264558.1">
    <property type="nucleotide sequence ID" value="NZ_PVTQ01000006.1"/>
</dbReference>
<sequence length="114" mass="11776">MKYLITAAVLYAQLAPAAASEGRFQQCEILAPVAISGWLAVLDDLHVGAREEVAATSQRLVASVSLYRELGCDVVALQSAVSCVTEALGTGVPALEVPVMAEDCLAQSALLTSG</sequence>
<dbReference type="AlphaFoldDB" id="A0A2T0WRZ2"/>
<dbReference type="EMBL" id="PVTQ01000006">
    <property type="protein sequence ID" value="PRY89447.1"/>
    <property type="molecule type" value="Genomic_DNA"/>
</dbReference>
<accession>A0A2T0WRZ2</accession>
<name>A0A2T0WRZ2_9RHOB</name>
<protein>
    <submittedName>
        <fullName evidence="1">Uncharacterized protein</fullName>
    </submittedName>
</protein>
<evidence type="ECO:0000313" key="1">
    <source>
        <dbReference type="EMBL" id="PRY89447.1"/>
    </source>
</evidence>
<keyword evidence="2" id="KW-1185">Reference proteome</keyword>
<dbReference type="Proteomes" id="UP000238392">
    <property type="component" value="Unassembled WGS sequence"/>
</dbReference>
<proteinExistence type="predicted"/>
<reference evidence="1 2" key="1">
    <citation type="submission" date="2018-03" db="EMBL/GenBank/DDBJ databases">
        <title>Genomic Encyclopedia of Archaeal and Bacterial Type Strains, Phase II (KMG-II): from individual species to whole genera.</title>
        <authorList>
            <person name="Goeker M."/>
        </authorList>
    </citation>
    <scope>NUCLEOTIDE SEQUENCE [LARGE SCALE GENOMIC DNA]</scope>
    <source>
        <strain evidence="1 2">DSM 100212</strain>
    </source>
</reference>
<comment type="caution">
    <text evidence="1">The sequence shown here is derived from an EMBL/GenBank/DDBJ whole genome shotgun (WGS) entry which is preliminary data.</text>
</comment>